<gene>
    <name evidence="6" type="ORF">ATK36_2345</name>
</gene>
<feature type="DNA-binding region" description="H-T-H motif" evidence="4">
    <location>
        <begin position="41"/>
        <end position="60"/>
    </location>
</feature>
<organism evidence="6 7">
    <name type="scientific">Amycolatopsis sulphurea</name>
    <dbReference type="NCBI Taxonomy" id="76022"/>
    <lineage>
        <taxon>Bacteria</taxon>
        <taxon>Bacillati</taxon>
        <taxon>Actinomycetota</taxon>
        <taxon>Actinomycetes</taxon>
        <taxon>Pseudonocardiales</taxon>
        <taxon>Pseudonocardiaceae</taxon>
        <taxon>Amycolatopsis</taxon>
    </lineage>
</organism>
<dbReference type="Gene3D" id="1.10.357.10">
    <property type="entry name" value="Tetracycline Repressor, domain 2"/>
    <property type="match status" value="1"/>
</dbReference>
<dbReference type="PROSITE" id="PS50977">
    <property type="entry name" value="HTH_TETR_2"/>
    <property type="match status" value="1"/>
</dbReference>
<dbReference type="RefSeq" id="WP_098511228.1">
    <property type="nucleotide sequence ID" value="NZ_JBIAKZ010000013.1"/>
</dbReference>
<dbReference type="GO" id="GO:0000976">
    <property type="term" value="F:transcription cis-regulatory region binding"/>
    <property type="evidence" value="ECO:0007669"/>
    <property type="project" value="TreeGrafter"/>
</dbReference>
<evidence type="ECO:0000259" key="5">
    <source>
        <dbReference type="PROSITE" id="PS50977"/>
    </source>
</evidence>
<dbReference type="Pfam" id="PF21597">
    <property type="entry name" value="TetR_C_43"/>
    <property type="match status" value="1"/>
</dbReference>
<dbReference type="InterPro" id="IPR050109">
    <property type="entry name" value="HTH-type_TetR-like_transc_reg"/>
</dbReference>
<dbReference type="PRINTS" id="PR00455">
    <property type="entry name" value="HTHTETR"/>
</dbReference>
<dbReference type="InterPro" id="IPR036271">
    <property type="entry name" value="Tet_transcr_reg_TetR-rel_C_sf"/>
</dbReference>
<dbReference type="EMBL" id="PDJK01000002">
    <property type="protein sequence ID" value="PFG47309.1"/>
    <property type="molecule type" value="Genomic_DNA"/>
</dbReference>
<name>A0A2A9FA59_9PSEU</name>
<evidence type="ECO:0000313" key="7">
    <source>
        <dbReference type="Proteomes" id="UP000243542"/>
    </source>
</evidence>
<dbReference type="GO" id="GO:0003700">
    <property type="term" value="F:DNA-binding transcription factor activity"/>
    <property type="evidence" value="ECO:0007669"/>
    <property type="project" value="TreeGrafter"/>
</dbReference>
<dbReference type="InterPro" id="IPR023772">
    <property type="entry name" value="DNA-bd_HTH_TetR-type_CS"/>
</dbReference>
<sequence length="227" mass="25468">MTEEAPAVAAPRPLRRDAERNRRRILESARVIFGRRGLDATLDDIAHHAGLGVGTVYRRFPSKEHLVEAMFAERLDEMGELARKALHATDPWQGFVDFLWQAAELHTDDRGLRDILLSNAFGHEHVAEAKARIVPLVTQLMERAQAAGQLRADLVPTDLPLLNQMIGAVTEYTAHAEPQAWRRCMALLIDGLRAEPGRASELPCPGLPLDVIDQVMCTWRQPRHQQT</sequence>
<dbReference type="AlphaFoldDB" id="A0A2A9FA59"/>
<evidence type="ECO:0000256" key="2">
    <source>
        <dbReference type="ARBA" id="ARBA00023125"/>
    </source>
</evidence>
<evidence type="ECO:0000256" key="4">
    <source>
        <dbReference type="PROSITE-ProRule" id="PRU00335"/>
    </source>
</evidence>
<comment type="caution">
    <text evidence="6">The sequence shown here is derived from an EMBL/GenBank/DDBJ whole genome shotgun (WGS) entry which is preliminary data.</text>
</comment>
<keyword evidence="3" id="KW-0804">Transcription</keyword>
<dbReference type="InterPro" id="IPR001647">
    <property type="entry name" value="HTH_TetR"/>
</dbReference>
<evidence type="ECO:0000256" key="1">
    <source>
        <dbReference type="ARBA" id="ARBA00023015"/>
    </source>
</evidence>
<reference evidence="6 7" key="1">
    <citation type="submission" date="2017-10" db="EMBL/GenBank/DDBJ databases">
        <title>Sequencing the genomes of 1000 actinobacteria strains.</title>
        <authorList>
            <person name="Klenk H.-P."/>
        </authorList>
    </citation>
    <scope>NUCLEOTIDE SEQUENCE [LARGE SCALE GENOMIC DNA]</scope>
    <source>
        <strain evidence="6 7">DSM 46092</strain>
    </source>
</reference>
<accession>A0A2A9FA59</accession>
<dbReference type="InterPro" id="IPR049445">
    <property type="entry name" value="TetR_SbtR-like_C"/>
</dbReference>
<proteinExistence type="predicted"/>
<keyword evidence="7" id="KW-1185">Reference proteome</keyword>
<dbReference type="SUPFAM" id="SSF48498">
    <property type="entry name" value="Tetracyclin repressor-like, C-terminal domain"/>
    <property type="match status" value="1"/>
</dbReference>
<evidence type="ECO:0000256" key="3">
    <source>
        <dbReference type="ARBA" id="ARBA00023163"/>
    </source>
</evidence>
<dbReference type="Proteomes" id="UP000243542">
    <property type="component" value="Unassembled WGS sequence"/>
</dbReference>
<protein>
    <submittedName>
        <fullName evidence="6">TetR family transcriptional regulator</fullName>
    </submittedName>
</protein>
<dbReference type="PANTHER" id="PTHR30055">
    <property type="entry name" value="HTH-TYPE TRANSCRIPTIONAL REGULATOR RUTR"/>
    <property type="match status" value="1"/>
</dbReference>
<keyword evidence="1" id="KW-0805">Transcription regulation</keyword>
<feature type="domain" description="HTH tetR-type" evidence="5">
    <location>
        <begin position="19"/>
        <end position="78"/>
    </location>
</feature>
<dbReference type="SUPFAM" id="SSF46689">
    <property type="entry name" value="Homeodomain-like"/>
    <property type="match status" value="1"/>
</dbReference>
<keyword evidence="2 4" id="KW-0238">DNA-binding</keyword>
<dbReference type="InterPro" id="IPR009057">
    <property type="entry name" value="Homeodomain-like_sf"/>
</dbReference>
<dbReference type="PANTHER" id="PTHR30055:SF234">
    <property type="entry name" value="HTH-TYPE TRANSCRIPTIONAL REGULATOR BETI"/>
    <property type="match status" value="1"/>
</dbReference>
<dbReference type="Pfam" id="PF00440">
    <property type="entry name" value="TetR_N"/>
    <property type="match status" value="1"/>
</dbReference>
<evidence type="ECO:0000313" key="6">
    <source>
        <dbReference type="EMBL" id="PFG47309.1"/>
    </source>
</evidence>
<dbReference type="PROSITE" id="PS01081">
    <property type="entry name" value="HTH_TETR_1"/>
    <property type="match status" value="1"/>
</dbReference>